<accession>A0A2S6GYN2</accession>
<comment type="subcellular location">
    <subcellularLocation>
        <location evidence="1">Cell envelope</location>
    </subcellularLocation>
</comment>
<comment type="caution">
    <text evidence="7">The sequence shown here is derived from an EMBL/GenBank/DDBJ whole genome shotgun (WGS) entry which is preliminary data.</text>
</comment>
<dbReference type="GO" id="GO:0016209">
    <property type="term" value="F:antioxidant activity"/>
    <property type="evidence" value="ECO:0007669"/>
    <property type="project" value="InterPro"/>
</dbReference>
<proteinExistence type="predicted"/>
<dbReference type="InterPro" id="IPR017937">
    <property type="entry name" value="Thioredoxin_CS"/>
</dbReference>
<gene>
    <name evidence="7" type="ORF">CLV40_102181</name>
</gene>
<dbReference type="SUPFAM" id="SSF52833">
    <property type="entry name" value="Thioredoxin-like"/>
    <property type="match status" value="1"/>
</dbReference>
<dbReference type="GO" id="GO:0030313">
    <property type="term" value="C:cell envelope"/>
    <property type="evidence" value="ECO:0007669"/>
    <property type="project" value="UniProtKB-SubCell"/>
</dbReference>
<feature type="domain" description="Thioredoxin" evidence="6">
    <location>
        <begin position="32"/>
        <end position="174"/>
    </location>
</feature>
<dbReference type="Gene3D" id="3.40.30.10">
    <property type="entry name" value="Glutaredoxin"/>
    <property type="match status" value="1"/>
</dbReference>
<evidence type="ECO:0000259" key="6">
    <source>
        <dbReference type="PROSITE" id="PS51352"/>
    </source>
</evidence>
<dbReference type="AlphaFoldDB" id="A0A2S6GYN2"/>
<sequence>MRTGGLTTLLAVTITVAGCATSGPPPANGALIPVDQRQAITTLAGEDLLKGAPVSLDQFHGDALIINIWGAWCGPCRAEAPELVQAHAESGVDFLGIDVRDHDRGFAEDFARDRLAAYPSLYDPPGRALVNLGRYRNAQVPTTLVLDREHRVAAVFHGGVLAADILPRIREVTAE</sequence>
<keyword evidence="7" id="KW-0413">Isomerase</keyword>
<keyword evidence="5" id="KW-0676">Redox-active center</keyword>
<name>A0A2S6GYN2_9PSEU</name>
<evidence type="ECO:0000256" key="5">
    <source>
        <dbReference type="ARBA" id="ARBA00023284"/>
    </source>
</evidence>
<dbReference type="Proteomes" id="UP000239203">
    <property type="component" value="Unassembled WGS sequence"/>
</dbReference>
<dbReference type="GO" id="GO:0017004">
    <property type="term" value="P:cytochrome complex assembly"/>
    <property type="evidence" value="ECO:0007669"/>
    <property type="project" value="UniProtKB-KW"/>
</dbReference>
<dbReference type="InterPro" id="IPR013766">
    <property type="entry name" value="Thioredoxin_domain"/>
</dbReference>
<keyword evidence="3" id="KW-0812">Transmembrane</keyword>
<dbReference type="PROSITE" id="PS51257">
    <property type="entry name" value="PROKAR_LIPOPROTEIN"/>
    <property type="match status" value="1"/>
</dbReference>
<dbReference type="InterPro" id="IPR000866">
    <property type="entry name" value="AhpC/TSA"/>
</dbReference>
<dbReference type="PROSITE" id="PS51352">
    <property type="entry name" value="THIOREDOXIN_2"/>
    <property type="match status" value="1"/>
</dbReference>
<keyword evidence="2" id="KW-0201">Cytochrome c-type biogenesis</keyword>
<dbReference type="RefSeq" id="WP_245931050.1">
    <property type="nucleotide sequence ID" value="NZ_CP154825.1"/>
</dbReference>
<dbReference type="Pfam" id="PF00578">
    <property type="entry name" value="AhpC-TSA"/>
    <property type="match status" value="1"/>
</dbReference>
<protein>
    <submittedName>
        <fullName evidence="7">Thiol-disulfide isomerase/thioredoxin</fullName>
    </submittedName>
</protein>
<dbReference type="GO" id="GO:0016853">
    <property type="term" value="F:isomerase activity"/>
    <property type="evidence" value="ECO:0007669"/>
    <property type="project" value="UniProtKB-KW"/>
</dbReference>
<evidence type="ECO:0000313" key="8">
    <source>
        <dbReference type="Proteomes" id="UP000239203"/>
    </source>
</evidence>
<organism evidence="7 8">
    <name type="scientific">Actinokineospora auranticolor</name>
    <dbReference type="NCBI Taxonomy" id="155976"/>
    <lineage>
        <taxon>Bacteria</taxon>
        <taxon>Bacillati</taxon>
        <taxon>Actinomycetota</taxon>
        <taxon>Actinomycetes</taxon>
        <taxon>Pseudonocardiales</taxon>
        <taxon>Pseudonocardiaceae</taxon>
        <taxon>Actinokineospora</taxon>
    </lineage>
</organism>
<dbReference type="InterPro" id="IPR036249">
    <property type="entry name" value="Thioredoxin-like_sf"/>
</dbReference>
<dbReference type="CDD" id="cd02966">
    <property type="entry name" value="TlpA_like_family"/>
    <property type="match status" value="1"/>
</dbReference>
<evidence type="ECO:0000256" key="4">
    <source>
        <dbReference type="ARBA" id="ARBA00023157"/>
    </source>
</evidence>
<keyword evidence="8" id="KW-1185">Reference proteome</keyword>
<evidence type="ECO:0000256" key="1">
    <source>
        <dbReference type="ARBA" id="ARBA00004196"/>
    </source>
</evidence>
<dbReference type="InterPro" id="IPR050553">
    <property type="entry name" value="Thioredoxin_ResA/DsbE_sf"/>
</dbReference>
<evidence type="ECO:0000256" key="2">
    <source>
        <dbReference type="ARBA" id="ARBA00022748"/>
    </source>
</evidence>
<dbReference type="EMBL" id="PTIX01000002">
    <property type="protein sequence ID" value="PPK70270.1"/>
    <property type="molecule type" value="Genomic_DNA"/>
</dbReference>
<dbReference type="GO" id="GO:0016491">
    <property type="term" value="F:oxidoreductase activity"/>
    <property type="evidence" value="ECO:0007669"/>
    <property type="project" value="InterPro"/>
</dbReference>
<dbReference type="PANTHER" id="PTHR42852">
    <property type="entry name" value="THIOL:DISULFIDE INTERCHANGE PROTEIN DSBE"/>
    <property type="match status" value="1"/>
</dbReference>
<reference evidence="7 8" key="1">
    <citation type="submission" date="2018-02" db="EMBL/GenBank/DDBJ databases">
        <title>Genomic Encyclopedia of Archaeal and Bacterial Type Strains, Phase II (KMG-II): from individual species to whole genera.</title>
        <authorList>
            <person name="Goeker M."/>
        </authorList>
    </citation>
    <scope>NUCLEOTIDE SEQUENCE [LARGE SCALE GENOMIC DNA]</scope>
    <source>
        <strain evidence="7 8">YU 961-1</strain>
    </source>
</reference>
<keyword evidence="4" id="KW-1015">Disulfide bond</keyword>
<evidence type="ECO:0000313" key="7">
    <source>
        <dbReference type="EMBL" id="PPK70270.1"/>
    </source>
</evidence>
<dbReference type="PROSITE" id="PS00194">
    <property type="entry name" value="THIOREDOXIN_1"/>
    <property type="match status" value="1"/>
</dbReference>
<evidence type="ECO:0000256" key="3">
    <source>
        <dbReference type="ARBA" id="ARBA00022968"/>
    </source>
</evidence>
<keyword evidence="3" id="KW-0735">Signal-anchor</keyword>
<dbReference type="PANTHER" id="PTHR42852:SF6">
    <property type="entry name" value="THIOL:DISULFIDE INTERCHANGE PROTEIN DSBE"/>
    <property type="match status" value="1"/>
</dbReference>